<feature type="transmembrane region" description="Helical" evidence="2">
    <location>
        <begin position="256"/>
        <end position="277"/>
    </location>
</feature>
<gene>
    <name evidence="4" type="ORF">ACFP3M_22735</name>
</gene>
<comment type="caution">
    <text evidence="4">The sequence shown here is derived from an EMBL/GenBank/DDBJ whole genome shotgun (WGS) entry which is preliminary data.</text>
</comment>
<evidence type="ECO:0000313" key="5">
    <source>
        <dbReference type="Proteomes" id="UP001596241"/>
    </source>
</evidence>
<evidence type="ECO:0000313" key="4">
    <source>
        <dbReference type="EMBL" id="MFC5895615.1"/>
    </source>
</evidence>
<evidence type="ECO:0008006" key="6">
    <source>
        <dbReference type="Google" id="ProtNLM"/>
    </source>
</evidence>
<evidence type="ECO:0000256" key="2">
    <source>
        <dbReference type="SAM" id="Phobius"/>
    </source>
</evidence>
<protein>
    <recommendedName>
        <fullName evidence="6">Gram-positive cocci surface proteins LPxTG domain-containing protein</fullName>
    </recommendedName>
</protein>
<feature type="signal peptide" evidence="3">
    <location>
        <begin position="1"/>
        <end position="27"/>
    </location>
</feature>
<name>A0ABW1FP24_9ACTN</name>
<keyword evidence="2" id="KW-0472">Membrane</keyword>
<keyword evidence="5" id="KW-1185">Reference proteome</keyword>
<organism evidence="4 5">
    <name type="scientific">Streptomyces ramulosus</name>
    <dbReference type="NCBI Taxonomy" id="47762"/>
    <lineage>
        <taxon>Bacteria</taxon>
        <taxon>Bacillati</taxon>
        <taxon>Actinomycetota</taxon>
        <taxon>Actinomycetes</taxon>
        <taxon>Kitasatosporales</taxon>
        <taxon>Streptomycetaceae</taxon>
        <taxon>Streptomyces</taxon>
    </lineage>
</organism>
<dbReference type="RefSeq" id="WP_345088454.1">
    <property type="nucleotide sequence ID" value="NZ_BAAAWG010000014.1"/>
</dbReference>
<keyword evidence="2" id="KW-1133">Transmembrane helix</keyword>
<keyword evidence="2" id="KW-0812">Transmembrane</keyword>
<reference evidence="5" key="1">
    <citation type="journal article" date="2019" name="Int. J. Syst. Evol. Microbiol.">
        <title>The Global Catalogue of Microorganisms (GCM) 10K type strain sequencing project: providing services to taxonomists for standard genome sequencing and annotation.</title>
        <authorList>
            <consortium name="The Broad Institute Genomics Platform"/>
            <consortium name="The Broad Institute Genome Sequencing Center for Infectious Disease"/>
            <person name="Wu L."/>
            <person name="Ma J."/>
        </authorList>
    </citation>
    <scope>NUCLEOTIDE SEQUENCE [LARGE SCALE GENOMIC DNA]</scope>
    <source>
        <strain evidence="5">CGMCC 1.15809</strain>
    </source>
</reference>
<sequence length="296" mass="29129">MSRAARTLAASALGAAAVALTAPAAPAAPARPIAAGAAISLAAASADGPSASVSPATVHRGRSVTLAVTCAVRDEERMPRNISGEGRVLRDGTVTLERQGSTGTYRGTAQTAPRVPLGLGPIDEAAAARADARAAWAIEGVCPDSAPWSVTVRTTVADPAPSAAPHTAPSGPPAGNAPAPGRPHRELPRPEGPHAKKPGPDGPASEGPRTARPGTSRPGAPHGPVAAGGGGAAQHRPTTEVRFAELARITAGDRSAATLLAAGGAVLAATAAGGYLLTRRRERGTAGHPEGGAARP</sequence>
<proteinExistence type="predicted"/>
<feature type="compositionally biased region" description="Basic and acidic residues" evidence="1">
    <location>
        <begin position="183"/>
        <end position="194"/>
    </location>
</feature>
<accession>A0ABW1FP24</accession>
<dbReference type="EMBL" id="JBHSPW010000011">
    <property type="protein sequence ID" value="MFC5895615.1"/>
    <property type="molecule type" value="Genomic_DNA"/>
</dbReference>
<keyword evidence="3" id="KW-0732">Signal</keyword>
<feature type="region of interest" description="Disordered" evidence="1">
    <location>
        <begin position="159"/>
        <end position="237"/>
    </location>
</feature>
<dbReference type="Proteomes" id="UP001596241">
    <property type="component" value="Unassembled WGS sequence"/>
</dbReference>
<evidence type="ECO:0000256" key="3">
    <source>
        <dbReference type="SAM" id="SignalP"/>
    </source>
</evidence>
<evidence type="ECO:0000256" key="1">
    <source>
        <dbReference type="SAM" id="MobiDB-lite"/>
    </source>
</evidence>
<feature type="chain" id="PRO_5046124982" description="Gram-positive cocci surface proteins LPxTG domain-containing protein" evidence="3">
    <location>
        <begin position="28"/>
        <end position="296"/>
    </location>
</feature>
<feature type="compositionally biased region" description="Low complexity" evidence="1">
    <location>
        <begin position="159"/>
        <end position="179"/>
    </location>
</feature>